<reference evidence="1" key="1">
    <citation type="submission" date="2023-01" db="EMBL/GenBank/DDBJ databases">
        <authorList>
            <person name="Piombo E."/>
        </authorList>
    </citation>
    <scope>NUCLEOTIDE SEQUENCE</scope>
</reference>
<organism evidence="1 2">
    <name type="scientific">Clonostachys chloroleuca</name>
    <dbReference type="NCBI Taxonomy" id="1926264"/>
    <lineage>
        <taxon>Eukaryota</taxon>
        <taxon>Fungi</taxon>
        <taxon>Dikarya</taxon>
        <taxon>Ascomycota</taxon>
        <taxon>Pezizomycotina</taxon>
        <taxon>Sordariomycetes</taxon>
        <taxon>Hypocreomycetidae</taxon>
        <taxon>Hypocreales</taxon>
        <taxon>Bionectriaceae</taxon>
        <taxon>Clonostachys</taxon>
    </lineage>
</organism>
<dbReference type="Proteomes" id="UP001160390">
    <property type="component" value="Unassembled WGS sequence"/>
</dbReference>
<comment type="caution">
    <text evidence="1">The sequence shown here is derived from an EMBL/GenBank/DDBJ whole genome shotgun (WGS) entry which is preliminary data.</text>
</comment>
<evidence type="ECO:0000313" key="1">
    <source>
        <dbReference type="EMBL" id="CAI6083136.1"/>
    </source>
</evidence>
<proteinExistence type="predicted"/>
<sequence>MSRLWLGFLVDKRLIDGTNDVLDREKESETVGLCKARQWHGVQTASSFPSLLAVIMSIVIAIANIPDRHKLCEKAKERGKLIYGSVDGLSPSANSTFHVKAPTAMCQYLLYYNRCGCYGPLVAGDSCDIIIEQLNRINELESWVGEGINGLPFDFPEDCLPNWHNTTIISSGVFCPGYFNDCPATRDPNHPYG</sequence>
<accession>A0AA35LWJ5</accession>
<evidence type="ECO:0000313" key="2">
    <source>
        <dbReference type="Proteomes" id="UP001160390"/>
    </source>
</evidence>
<dbReference type="EMBL" id="CABFNP030000744">
    <property type="protein sequence ID" value="CAI6083136.1"/>
    <property type="molecule type" value="Genomic_DNA"/>
</dbReference>
<protein>
    <submittedName>
        <fullName evidence="1">Uncharacterized protein</fullName>
    </submittedName>
</protein>
<name>A0AA35LWJ5_9HYPO</name>
<keyword evidence="2" id="KW-1185">Reference proteome</keyword>
<gene>
    <name evidence="1" type="ORF">CCHLO57077_00017069</name>
</gene>
<dbReference type="AlphaFoldDB" id="A0AA35LWJ5"/>